<dbReference type="EMBL" id="JMSN01000006">
    <property type="protein sequence ID" value="KDN52854.1"/>
    <property type="molecule type" value="Genomic_DNA"/>
</dbReference>
<comment type="catalytic activity">
    <reaction evidence="11">
        <text>[ribosomal protein uS12]-(3S)-3-hydroxy-L-proline + 2-oxoglutarate + O2 = [ribosomal protein uS12]-(3S)-3,4-dihydroxy-L-proline + succinate + CO2</text>
        <dbReference type="Rhea" id="RHEA:54160"/>
        <dbReference type="Rhea" id="RHEA-COMP:13817"/>
        <dbReference type="Rhea" id="RHEA-COMP:13818"/>
        <dbReference type="ChEBI" id="CHEBI:15379"/>
        <dbReference type="ChEBI" id="CHEBI:16526"/>
        <dbReference type="ChEBI" id="CHEBI:16810"/>
        <dbReference type="ChEBI" id="CHEBI:30031"/>
        <dbReference type="ChEBI" id="CHEBI:85428"/>
        <dbReference type="ChEBI" id="CHEBI:138052"/>
    </reaction>
</comment>
<keyword evidence="8" id="KW-0408">Iron</keyword>
<comment type="similarity">
    <text evidence="3">Belongs to the TPA1 family.</text>
</comment>
<sequence>MTAPNGGAAVPTDEQVKSFFAPDLLSESTVASHASQYAASGPYKHGVIPALLSDSLLREARKEIVEELRFAEKETDIYKVHQTGDLANLDGLPDEERDRLKHVLNVRNAIYSKQFRDWLQKVTGCGPLSAKKKDMSINDYRDGCHLLNHDDVISTRQLSYILYLPDPSVPWRSENGGALELYPVLSPHLPDSVPTKSIPPAWNQYTFFTVQPGHSFHSVEEVVHPTASRLSISGWFHRPQEGEEGYDAAQEEKQERMRKEHSSVESLLSKQAARPFIPYSGQGEDASEGNDDMIVPGSPLSQQDKAFLSYFLNPAYLQHKVQSQLFEQFGDDSHILLADFLKREFKDLLQKGLVELDRRDGFRWWEAPSEEDKDIREQCKLRPHGIGTGKVGGETGEDWKIQGPPHRHRFLSLCPSTPASPSASSLLPPRNPALPVTPPQTAEALLSLLRSTLFPSPAFRHFLANITQLLPLAARAPFTVRRFRPGLDYTLARADEDEAVLHITLGLTPDVADSVELAAAAASGSKGKVRGMAAKRGKLPGTAHSAVSAAPLSKKQLKDLRIRWESGEAGGWECFMAPHEGEEDPAVYRSGGSKKAEAETEGKDEDGADAEMADGDDEEEEIVEMEEDTDSDFDGVLLNLTPQFNALNVALRDEGVLHFVKYLSGSAGGSRWDVEGEWSVGALEVEEGDGEVAE</sequence>
<keyword evidence="6" id="KW-0223">Dioxygenase</keyword>
<dbReference type="OrthoDB" id="430522at2759"/>
<comment type="subcellular location">
    <subcellularLocation>
        <location evidence="2">Nucleus</location>
    </subcellularLocation>
</comment>
<dbReference type="InterPro" id="IPR005123">
    <property type="entry name" value="Oxoglu/Fe-dep_dioxygenase_dom"/>
</dbReference>
<dbReference type="OMA" id="GWYHIPQ"/>
<name>A0A066WPF3_TILAU</name>
<evidence type="ECO:0000256" key="7">
    <source>
        <dbReference type="ARBA" id="ARBA00023002"/>
    </source>
</evidence>
<dbReference type="GO" id="GO:0010604">
    <property type="term" value="P:positive regulation of macromolecule metabolic process"/>
    <property type="evidence" value="ECO:0007669"/>
    <property type="project" value="UniProtKB-ARBA"/>
</dbReference>
<evidence type="ECO:0000256" key="1">
    <source>
        <dbReference type="ARBA" id="ARBA00001961"/>
    </source>
</evidence>
<protein>
    <recommendedName>
        <fullName evidence="12">uS12 prolyl 3,4-dihydroxylase</fullName>
    </recommendedName>
</protein>
<accession>A0A066WPF3</accession>
<reference evidence="15 16" key="1">
    <citation type="submission" date="2014-05" db="EMBL/GenBank/DDBJ databases">
        <title>Draft genome sequence of a rare smut relative, Tilletiaria anomala UBC 951.</title>
        <authorList>
            <consortium name="DOE Joint Genome Institute"/>
            <person name="Toome M."/>
            <person name="Kuo A."/>
            <person name="Henrissat B."/>
            <person name="Lipzen A."/>
            <person name="Tritt A."/>
            <person name="Yoshinaga Y."/>
            <person name="Zane M."/>
            <person name="Barry K."/>
            <person name="Grigoriev I.V."/>
            <person name="Spatafora J.W."/>
            <person name="Aimea M.C."/>
        </authorList>
    </citation>
    <scope>NUCLEOTIDE SEQUENCE [LARGE SCALE GENOMIC DNA]</scope>
    <source>
        <strain evidence="15 16">UBC 951</strain>
    </source>
</reference>
<evidence type="ECO:0000256" key="6">
    <source>
        <dbReference type="ARBA" id="ARBA00022964"/>
    </source>
</evidence>
<dbReference type="InterPro" id="IPR039558">
    <property type="entry name" value="TPA1/OFD1_N"/>
</dbReference>
<dbReference type="STRING" id="1037660.A0A066WPF3"/>
<comment type="caution">
    <text evidence="15">The sequence shown here is derived from an EMBL/GenBank/DDBJ whole genome shotgun (WGS) entry which is preliminary data.</text>
</comment>
<feature type="region of interest" description="Disordered" evidence="13">
    <location>
        <begin position="583"/>
        <end position="615"/>
    </location>
</feature>
<dbReference type="HOGENOM" id="CLU_017005_0_0_1"/>
<evidence type="ECO:0000256" key="5">
    <source>
        <dbReference type="ARBA" id="ARBA00022896"/>
    </source>
</evidence>
<dbReference type="GO" id="GO:0005506">
    <property type="term" value="F:iron ion binding"/>
    <property type="evidence" value="ECO:0007669"/>
    <property type="project" value="InterPro"/>
</dbReference>
<comment type="cofactor">
    <cofactor evidence="1">
        <name>L-ascorbate</name>
        <dbReference type="ChEBI" id="CHEBI:38290"/>
    </cofactor>
</comment>
<evidence type="ECO:0000256" key="9">
    <source>
        <dbReference type="ARBA" id="ARBA00023242"/>
    </source>
</evidence>
<dbReference type="Gene3D" id="3.60.130.20">
    <property type="entry name" value="Oxoglutarate/iron-dependent oxygenase, C-terminal degradation domain"/>
    <property type="match status" value="1"/>
</dbReference>
<dbReference type="GeneID" id="25263675"/>
<gene>
    <name evidence="15" type="ORF">K437DRAFT_253794</name>
</gene>
<dbReference type="InterPro" id="IPR019601">
    <property type="entry name" value="Oxoglutarate/Fe-dep_Oase_C"/>
</dbReference>
<proteinExistence type="inferred from homology"/>
<feature type="domain" description="Fe2OG dioxygenase" evidence="14">
    <location>
        <begin position="126"/>
        <end position="238"/>
    </location>
</feature>
<evidence type="ECO:0000256" key="3">
    <source>
        <dbReference type="ARBA" id="ARBA00007443"/>
    </source>
</evidence>
<dbReference type="GO" id="GO:0006449">
    <property type="term" value="P:regulation of translational termination"/>
    <property type="evidence" value="ECO:0007669"/>
    <property type="project" value="TreeGrafter"/>
</dbReference>
<dbReference type="InParanoid" id="A0A066WPF3"/>
<dbReference type="GO" id="GO:0009896">
    <property type="term" value="P:positive regulation of catabolic process"/>
    <property type="evidence" value="ECO:0007669"/>
    <property type="project" value="UniProtKB-ARBA"/>
</dbReference>
<keyword evidence="5" id="KW-0847">Vitamin C</keyword>
<evidence type="ECO:0000259" key="14">
    <source>
        <dbReference type="PROSITE" id="PS51471"/>
    </source>
</evidence>
<evidence type="ECO:0000256" key="12">
    <source>
        <dbReference type="ARBA" id="ARBA00081607"/>
    </source>
</evidence>
<evidence type="ECO:0000256" key="13">
    <source>
        <dbReference type="SAM" id="MobiDB-lite"/>
    </source>
</evidence>
<dbReference type="InterPro" id="IPR006620">
    <property type="entry name" value="Pro_4_hyd_alph"/>
</dbReference>
<dbReference type="Pfam" id="PF13661">
    <property type="entry name" value="2OG-FeII_Oxy_4"/>
    <property type="match status" value="1"/>
</dbReference>
<comment type="catalytic activity">
    <reaction evidence="10">
        <text>[ribosomal protein uS12]-L-proline + 2-oxoglutarate + O2 = [ribosomal protein uS12]-(3S)-3-hydroxy-L-proline + succinate + CO2</text>
        <dbReference type="Rhea" id="RHEA:54156"/>
        <dbReference type="Rhea" id="RHEA-COMP:13816"/>
        <dbReference type="Rhea" id="RHEA-COMP:13818"/>
        <dbReference type="ChEBI" id="CHEBI:15379"/>
        <dbReference type="ChEBI" id="CHEBI:16526"/>
        <dbReference type="ChEBI" id="CHEBI:16810"/>
        <dbReference type="ChEBI" id="CHEBI:30031"/>
        <dbReference type="ChEBI" id="CHEBI:50342"/>
        <dbReference type="ChEBI" id="CHEBI:85428"/>
    </reaction>
</comment>
<evidence type="ECO:0000256" key="11">
    <source>
        <dbReference type="ARBA" id="ARBA00051966"/>
    </source>
</evidence>
<dbReference type="PANTHER" id="PTHR12117">
    <property type="entry name" value="HISTONE ACETYLTRANSFERASE COMPLEX"/>
    <property type="match status" value="1"/>
</dbReference>
<evidence type="ECO:0000256" key="4">
    <source>
        <dbReference type="ARBA" id="ARBA00022723"/>
    </source>
</evidence>
<dbReference type="GO" id="GO:0031543">
    <property type="term" value="F:peptidyl-proline dioxygenase activity"/>
    <property type="evidence" value="ECO:0007669"/>
    <property type="project" value="UniProtKB-ARBA"/>
</dbReference>
<evidence type="ECO:0000313" key="15">
    <source>
        <dbReference type="EMBL" id="KDN52854.1"/>
    </source>
</evidence>
<keyword evidence="16" id="KW-1185">Reference proteome</keyword>
<dbReference type="FunCoup" id="A0A066WPF3">
    <property type="interactions" value="303"/>
</dbReference>
<dbReference type="FunFam" id="2.60.120.620:FF:000014">
    <property type="entry name" value="Prolyl 3,4-dihydroxylase TPA1"/>
    <property type="match status" value="1"/>
</dbReference>
<dbReference type="SMART" id="SM00702">
    <property type="entry name" value="P4Hc"/>
    <property type="match status" value="1"/>
</dbReference>
<organism evidence="15 16">
    <name type="scientific">Tilletiaria anomala (strain ATCC 24038 / CBS 436.72 / UBC 951)</name>
    <dbReference type="NCBI Taxonomy" id="1037660"/>
    <lineage>
        <taxon>Eukaryota</taxon>
        <taxon>Fungi</taxon>
        <taxon>Dikarya</taxon>
        <taxon>Basidiomycota</taxon>
        <taxon>Ustilaginomycotina</taxon>
        <taxon>Exobasidiomycetes</taxon>
        <taxon>Georgefischeriales</taxon>
        <taxon>Tilletiariaceae</taxon>
        <taxon>Tilletiaria</taxon>
    </lineage>
</organism>
<dbReference type="AlphaFoldDB" id="A0A066WPF3"/>
<keyword evidence="7" id="KW-0560">Oxidoreductase</keyword>
<dbReference type="RefSeq" id="XP_013245693.1">
    <property type="nucleotide sequence ID" value="XM_013390239.1"/>
</dbReference>
<keyword evidence="4" id="KW-0479">Metal-binding</keyword>
<dbReference type="PROSITE" id="PS51471">
    <property type="entry name" value="FE2OG_OXY"/>
    <property type="match status" value="1"/>
</dbReference>
<dbReference type="PANTHER" id="PTHR12117:SF0">
    <property type="entry name" value="PROLYL 3-HYDROXYLASE OGFOD1"/>
    <property type="match status" value="1"/>
</dbReference>
<keyword evidence="9" id="KW-0539">Nucleus</keyword>
<dbReference type="Proteomes" id="UP000027361">
    <property type="component" value="Unassembled WGS sequence"/>
</dbReference>
<dbReference type="GO" id="GO:0031418">
    <property type="term" value="F:L-ascorbic acid binding"/>
    <property type="evidence" value="ECO:0007669"/>
    <property type="project" value="UniProtKB-KW"/>
</dbReference>
<feature type="compositionally biased region" description="Acidic residues" evidence="13">
    <location>
        <begin position="602"/>
        <end position="615"/>
    </location>
</feature>
<dbReference type="GO" id="GO:0005634">
    <property type="term" value="C:nucleus"/>
    <property type="evidence" value="ECO:0007669"/>
    <property type="project" value="UniProtKB-SubCell"/>
</dbReference>
<evidence type="ECO:0000313" key="16">
    <source>
        <dbReference type="Proteomes" id="UP000027361"/>
    </source>
</evidence>
<dbReference type="InterPro" id="IPR043044">
    <property type="entry name" value="TPA1/Ofd1_C"/>
</dbReference>
<evidence type="ECO:0000256" key="2">
    <source>
        <dbReference type="ARBA" id="ARBA00004123"/>
    </source>
</evidence>
<dbReference type="Pfam" id="PF10637">
    <property type="entry name" value="Ofd1_CTDD"/>
    <property type="match status" value="1"/>
</dbReference>
<dbReference type="GO" id="GO:0005737">
    <property type="term" value="C:cytoplasm"/>
    <property type="evidence" value="ECO:0007669"/>
    <property type="project" value="TreeGrafter"/>
</dbReference>
<evidence type="ECO:0000256" key="8">
    <source>
        <dbReference type="ARBA" id="ARBA00023004"/>
    </source>
</evidence>
<dbReference type="Gene3D" id="2.60.120.620">
    <property type="entry name" value="q2cbj1_9rhob like domain"/>
    <property type="match status" value="1"/>
</dbReference>
<evidence type="ECO:0000256" key="10">
    <source>
        <dbReference type="ARBA" id="ARBA00047444"/>
    </source>
</evidence>
<dbReference type="InterPro" id="IPR051842">
    <property type="entry name" value="uS12_prolyl_hydroxylase"/>
</dbReference>